<reference evidence="1 2" key="1">
    <citation type="journal article" date="2024" name="IMA Fungus">
        <title>IMA Genome - F19 : A genome assembly and annotation guide to empower mycologists, including annotated draft genome sequences of Ceratocystis pirilliformis, Diaporthe australafricana, Fusarium ophioides, Paecilomyces lecythidis, and Sporothrix stenoceras.</title>
        <authorList>
            <person name="Aylward J."/>
            <person name="Wilson A.M."/>
            <person name="Visagie C.M."/>
            <person name="Spraker J."/>
            <person name="Barnes I."/>
            <person name="Buitendag C."/>
            <person name="Ceriani C."/>
            <person name="Del Mar Angel L."/>
            <person name="du Plessis D."/>
            <person name="Fuchs T."/>
            <person name="Gasser K."/>
            <person name="Kramer D."/>
            <person name="Li W."/>
            <person name="Munsamy K."/>
            <person name="Piso A."/>
            <person name="Price J.L."/>
            <person name="Sonnekus B."/>
            <person name="Thomas C."/>
            <person name="van der Nest A."/>
            <person name="van Dijk A."/>
            <person name="van Heerden A."/>
            <person name="van Vuuren N."/>
            <person name="Yilmaz N."/>
            <person name="Duong T.A."/>
            <person name="van der Merwe N.A."/>
            <person name="Wingfield M.J."/>
            <person name="Wingfield B.D."/>
        </authorList>
    </citation>
    <scope>NUCLEOTIDE SEQUENCE [LARGE SCALE GENOMIC DNA]</scope>
    <source>
        <strain evidence="1 2">CMW 5346</strain>
    </source>
</reference>
<evidence type="ECO:0000313" key="1">
    <source>
        <dbReference type="EMBL" id="KAL1889593.1"/>
    </source>
</evidence>
<dbReference type="PANTHER" id="PTHR10285">
    <property type="entry name" value="URIDINE KINASE"/>
    <property type="match status" value="1"/>
</dbReference>
<comment type="caution">
    <text evidence="1">The sequence shown here is derived from an EMBL/GenBank/DDBJ whole genome shotgun (WGS) entry which is preliminary data.</text>
</comment>
<dbReference type="EMBL" id="JAWCUI010000072">
    <property type="protein sequence ID" value="KAL1889593.1"/>
    <property type="molecule type" value="Genomic_DNA"/>
</dbReference>
<dbReference type="SUPFAM" id="SSF52540">
    <property type="entry name" value="P-loop containing nucleoside triphosphate hydrolases"/>
    <property type="match status" value="1"/>
</dbReference>
<evidence type="ECO:0008006" key="3">
    <source>
        <dbReference type="Google" id="ProtNLM"/>
    </source>
</evidence>
<gene>
    <name evidence="1" type="ORF">Sste5346_008842</name>
</gene>
<name>A0ABR3YN20_9PEZI</name>
<keyword evidence="2" id="KW-1185">Reference proteome</keyword>
<protein>
    <recommendedName>
        <fullName evidence="3">Phosphoribulokinase/uridine kinase domain-containing protein</fullName>
    </recommendedName>
</protein>
<accession>A0ABR3YN20</accession>
<evidence type="ECO:0000313" key="2">
    <source>
        <dbReference type="Proteomes" id="UP001583186"/>
    </source>
</evidence>
<proteinExistence type="predicted"/>
<dbReference type="Gene3D" id="3.40.50.300">
    <property type="entry name" value="P-loop containing nucleotide triphosphate hydrolases"/>
    <property type="match status" value="2"/>
</dbReference>
<organism evidence="1 2">
    <name type="scientific">Sporothrix stenoceras</name>
    <dbReference type="NCBI Taxonomy" id="5173"/>
    <lineage>
        <taxon>Eukaryota</taxon>
        <taxon>Fungi</taxon>
        <taxon>Dikarya</taxon>
        <taxon>Ascomycota</taxon>
        <taxon>Pezizomycotina</taxon>
        <taxon>Sordariomycetes</taxon>
        <taxon>Sordariomycetidae</taxon>
        <taxon>Ophiostomatales</taxon>
        <taxon>Ophiostomataceae</taxon>
        <taxon>Sporothrix</taxon>
    </lineage>
</organism>
<dbReference type="InterPro" id="IPR027417">
    <property type="entry name" value="P-loop_NTPase"/>
</dbReference>
<sequence length="225" mass="24290">MEAEVDRLARKTLDDLAAKGPGYRYLVGISGVPGSGKTTLGASVAARINEFESSQDVDSNVIAHAIPMDGFHHSRAHLAAMPNAQEAIHRRGAAFTFDAEGFVDLVKRLRGHPNETVFAPSFDHALKDPVADSIAIPPTARIVFIEGNYIALNRAPWTEAAAIMDRLWYVNTPADVAVARLAKRHLASGIVADEKEAWERASGTDGMNADDIRANLLPVDEKIEG</sequence>
<dbReference type="Proteomes" id="UP001583186">
    <property type="component" value="Unassembled WGS sequence"/>
</dbReference>